<feature type="compositionally biased region" description="Low complexity" evidence="4">
    <location>
        <begin position="385"/>
        <end position="398"/>
    </location>
</feature>
<keyword evidence="1 2" id="KW-0728">SH3 domain</keyword>
<keyword evidence="7" id="KW-1185">Reference proteome</keyword>
<protein>
    <recommendedName>
        <fullName evidence="5">SH3 domain-containing protein</fullName>
    </recommendedName>
</protein>
<reference evidence="6 7" key="1">
    <citation type="submission" date="2021-11" db="EMBL/GenBank/DDBJ databases">
        <title>Black yeast isolated from Biological Soil Crust.</title>
        <authorList>
            <person name="Kurbessoian T."/>
        </authorList>
    </citation>
    <scope>NUCLEOTIDE SEQUENCE [LARGE SCALE GENOMIC DNA]</scope>
    <source>
        <strain evidence="6 7">CCFEE 5522</strain>
    </source>
</reference>
<dbReference type="GO" id="GO:0043332">
    <property type="term" value="C:mating projection tip"/>
    <property type="evidence" value="ECO:0007669"/>
    <property type="project" value="TreeGrafter"/>
</dbReference>
<feature type="region of interest" description="Disordered" evidence="4">
    <location>
        <begin position="511"/>
        <end position="531"/>
    </location>
</feature>
<name>A0AAV9JND7_9PEZI</name>
<dbReference type="PANTHER" id="PTHR47174">
    <property type="entry name" value="BRIDGING INTEGRATOR 3"/>
    <property type="match status" value="1"/>
</dbReference>
<dbReference type="GO" id="GO:0031097">
    <property type="term" value="C:medial cortex"/>
    <property type="evidence" value="ECO:0007669"/>
    <property type="project" value="TreeGrafter"/>
</dbReference>
<dbReference type="GO" id="GO:0097320">
    <property type="term" value="P:plasma membrane tubulation"/>
    <property type="evidence" value="ECO:0007669"/>
    <property type="project" value="TreeGrafter"/>
</dbReference>
<feature type="compositionally biased region" description="Polar residues" evidence="4">
    <location>
        <begin position="432"/>
        <end position="441"/>
    </location>
</feature>
<evidence type="ECO:0000259" key="5">
    <source>
        <dbReference type="PROSITE" id="PS50002"/>
    </source>
</evidence>
<dbReference type="PANTHER" id="PTHR47174:SF2">
    <property type="entry name" value="SH3 DOMAIN SIGNALLING PROTEIN (AFU_ORTHOLOGUE AFUA_5G07670)"/>
    <property type="match status" value="1"/>
</dbReference>
<dbReference type="EMBL" id="JAVFHQ010000014">
    <property type="protein sequence ID" value="KAK4546533.1"/>
    <property type="molecule type" value="Genomic_DNA"/>
</dbReference>
<dbReference type="PROSITE" id="PS50002">
    <property type="entry name" value="SH3"/>
    <property type="match status" value="1"/>
</dbReference>
<dbReference type="Gene3D" id="1.20.1270.60">
    <property type="entry name" value="Arfaptin homology (AH) domain/BAR domain"/>
    <property type="match status" value="1"/>
</dbReference>
<dbReference type="SMART" id="SM00326">
    <property type="entry name" value="SH3"/>
    <property type="match status" value="1"/>
</dbReference>
<dbReference type="SUPFAM" id="SSF50044">
    <property type="entry name" value="SH3-domain"/>
    <property type="match status" value="1"/>
</dbReference>
<dbReference type="InterPro" id="IPR046982">
    <property type="entry name" value="BIN3/RVS161-like"/>
</dbReference>
<feature type="domain" description="SH3" evidence="5">
    <location>
        <begin position="534"/>
        <end position="592"/>
    </location>
</feature>
<feature type="compositionally biased region" description="Polar residues" evidence="4">
    <location>
        <begin position="465"/>
        <end position="476"/>
    </location>
</feature>
<feature type="compositionally biased region" description="Acidic residues" evidence="4">
    <location>
        <begin position="361"/>
        <end position="370"/>
    </location>
</feature>
<proteinExistence type="predicted"/>
<dbReference type="InterPro" id="IPR001452">
    <property type="entry name" value="SH3_domain"/>
</dbReference>
<evidence type="ECO:0000256" key="3">
    <source>
        <dbReference type="SAM" id="Coils"/>
    </source>
</evidence>
<accession>A0AAV9JND7</accession>
<dbReference type="InterPro" id="IPR036028">
    <property type="entry name" value="SH3-like_dom_sf"/>
</dbReference>
<evidence type="ECO:0000313" key="7">
    <source>
        <dbReference type="Proteomes" id="UP001324427"/>
    </source>
</evidence>
<evidence type="ECO:0000256" key="2">
    <source>
        <dbReference type="PROSITE-ProRule" id="PRU00192"/>
    </source>
</evidence>
<dbReference type="Gene3D" id="2.30.30.40">
    <property type="entry name" value="SH3 Domains"/>
    <property type="match status" value="1"/>
</dbReference>
<dbReference type="Pfam" id="PF00018">
    <property type="entry name" value="SH3_1"/>
    <property type="match status" value="1"/>
</dbReference>
<keyword evidence="3" id="KW-0175">Coiled coil</keyword>
<feature type="coiled-coil region" evidence="3">
    <location>
        <begin position="142"/>
        <end position="193"/>
    </location>
</feature>
<organism evidence="6 7">
    <name type="scientific">Oleoguttula mirabilis</name>
    <dbReference type="NCBI Taxonomy" id="1507867"/>
    <lineage>
        <taxon>Eukaryota</taxon>
        <taxon>Fungi</taxon>
        <taxon>Dikarya</taxon>
        <taxon>Ascomycota</taxon>
        <taxon>Pezizomycotina</taxon>
        <taxon>Dothideomycetes</taxon>
        <taxon>Dothideomycetidae</taxon>
        <taxon>Mycosphaerellales</taxon>
        <taxon>Teratosphaeriaceae</taxon>
        <taxon>Oleoguttula</taxon>
    </lineage>
</organism>
<gene>
    <name evidence="6" type="ORF">LTR36_001750</name>
</gene>
<dbReference type="GO" id="GO:0006897">
    <property type="term" value="P:endocytosis"/>
    <property type="evidence" value="ECO:0007669"/>
    <property type="project" value="InterPro"/>
</dbReference>
<dbReference type="SUPFAM" id="SSF103657">
    <property type="entry name" value="BAR/IMD domain-like"/>
    <property type="match status" value="1"/>
</dbReference>
<sequence>MKSMQRKFGKLTKRQADQGDVRVVLAEFKAMDDMLDTLIRDLKLWRNGWEDILKLQYDASEAFAALYKPIDPIMPGDEAEMRHAPAQTPAKYVQKCLGLQKLYSALKEDLQQEIGLIDKKLVAPAEEAKAATKSLAKTLKHRENMKLDYERYLSRAEHARRKEMRSMKEEAALAAHEDNLAQALIDYQTADDQIKQCFPPVTDAVVSLMPWLLASQVMLQTTLVGQLYTVLDGYTKRHGMPNPAPSDGAIIDAWEREFTGFRKEVEQGISTIANGKAVGMPMTLPEKDKHGTVTGLGLRNKAGGLTNKAGGLMHRKGSGQSGMGMSLPGGRPMLGSRHASSQESNQETALALRQHPHHDEADEEEEEEEMAPPKPPRPGWACLASPGIMPSPSIPMGSKPRIPSSSSGIASPNGGTAQWERKAAAAAVAHVTSPSWQTHNNAPPPSYDQASPALGGGGGGGTPPSRYQTPMLNGSSPLPEKSAVGHDYFAHAATQRLSQASSLSSFASSTAAAAAKKKPAPPIPAKRFPSGAGPPAQYVTAIYDFEGQNAGDLAFREGERIRVVKKTESVEDWWTGEVGGRVGEFPANYVRV</sequence>
<feature type="region of interest" description="Disordered" evidence="4">
    <location>
        <begin position="291"/>
        <end position="480"/>
    </location>
</feature>
<evidence type="ECO:0000256" key="1">
    <source>
        <dbReference type="ARBA" id="ARBA00022443"/>
    </source>
</evidence>
<feature type="compositionally biased region" description="Polar residues" evidence="4">
    <location>
        <begin position="403"/>
        <end position="416"/>
    </location>
</feature>
<dbReference type="GO" id="GO:0030479">
    <property type="term" value="C:actin cortical patch"/>
    <property type="evidence" value="ECO:0007669"/>
    <property type="project" value="TreeGrafter"/>
</dbReference>
<dbReference type="InterPro" id="IPR027267">
    <property type="entry name" value="AH/BAR_dom_sf"/>
</dbReference>
<dbReference type="Proteomes" id="UP001324427">
    <property type="component" value="Unassembled WGS sequence"/>
</dbReference>
<comment type="caution">
    <text evidence="6">The sequence shown here is derived from an EMBL/GenBank/DDBJ whole genome shotgun (WGS) entry which is preliminary data.</text>
</comment>
<dbReference type="FunFam" id="2.30.30.40:FF:000100">
    <property type="entry name" value="SH3 domain-containing YSC84-like protein 1"/>
    <property type="match status" value="1"/>
</dbReference>
<evidence type="ECO:0000256" key="4">
    <source>
        <dbReference type="SAM" id="MobiDB-lite"/>
    </source>
</evidence>
<dbReference type="GO" id="GO:0051666">
    <property type="term" value="P:actin cortical patch localization"/>
    <property type="evidence" value="ECO:0007669"/>
    <property type="project" value="InterPro"/>
</dbReference>
<evidence type="ECO:0000313" key="6">
    <source>
        <dbReference type="EMBL" id="KAK4546533.1"/>
    </source>
</evidence>
<feature type="compositionally biased region" description="Polar residues" evidence="4">
    <location>
        <begin position="338"/>
        <end position="348"/>
    </location>
</feature>
<dbReference type="GO" id="GO:0008289">
    <property type="term" value="F:lipid binding"/>
    <property type="evidence" value="ECO:0007669"/>
    <property type="project" value="TreeGrafter"/>
</dbReference>
<dbReference type="GO" id="GO:1990528">
    <property type="term" value="C:Rvs161p-Rvs167p complex"/>
    <property type="evidence" value="ECO:0007669"/>
    <property type="project" value="TreeGrafter"/>
</dbReference>
<dbReference type="PRINTS" id="PR00452">
    <property type="entry name" value="SH3DOMAIN"/>
</dbReference>
<dbReference type="AlphaFoldDB" id="A0AAV9JND7"/>